<dbReference type="CDD" id="cd01545">
    <property type="entry name" value="PBP1_SalR"/>
    <property type="match status" value="1"/>
</dbReference>
<keyword evidence="1" id="KW-0805">Transcription regulation</keyword>
<keyword evidence="3" id="KW-0804">Transcription</keyword>
<evidence type="ECO:0000256" key="3">
    <source>
        <dbReference type="ARBA" id="ARBA00023163"/>
    </source>
</evidence>
<name>A0A059EBR0_9PROT</name>
<gene>
    <name evidence="5" type="ORF">HY36_02910</name>
</gene>
<dbReference type="OrthoDB" id="234496at2"/>
<evidence type="ECO:0000313" key="5">
    <source>
        <dbReference type="EMBL" id="KCZ65354.1"/>
    </source>
</evidence>
<dbReference type="PROSITE" id="PS00356">
    <property type="entry name" value="HTH_LACI_1"/>
    <property type="match status" value="1"/>
</dbReference>
<feature type="domain" description="HTH lacI-type" evidence="4">
    <location>
        <begin position="17"/>
        <end position="71"/>
    </location>
</feature>
<dbReference type="PATRIC" id="fig|1280948.3.peg.576"/>
<organism evidence="5 6">
    <name type="scientific">Hyphomonas atlantica</name>
    <dbReference type="NCBI Taxonomy" id="1280948"/>
    <lineage>
        <taxon>Bacteria</taxon>
        <taxon>Pseudomonadati</taxon>
        <taxon>Pseudomonadota</taxon>
        <taxon>Alphaproteobacteria</taxon>
        <taxon>Hyphomonadales</taxon>
        <taxon>Hyphomonadaceae</taxon>
        <taxon>Hyphomonas</taxon>
    </lineage>
</organism>
<dbReference type="PANTHER" id="PTHR30146:SF153">
    <property type="entry name" value="LACTOSE OPERON REPRESSOR"/>
    <property type="match status" value="1"/>
</dbReference>
<dbReference type="InterPro" id="IPR046335">
    <property type="entry name" value="LacI/GalR-like_sensor"/>
</dbReference>
<dbReference type="GO" id="GO:0000976">
    <property type="term" value="F:transcription cis-regulatory region binding"/>
    <property type="evidence" value="ECO:0007669"/>
    <property type="project" value="TreeGrafter"/>
</dbReference>
<dbReference type="SMART" id="SM00354">
    <property type="entry name" value="HTH_LACI"/>
    <property type="match status" value="1"/>
</dbReference>
<dbReference type="RefSeq" id="WP_035547874.1">
    <property type="nucleotide sequence ID" value="NZ_AWFH01000001.1"/>
</dbReference>
<dbReference type="SUPFAM" id="SSF47413">
    <property type="entry name" value="lambda repressor-like DNA-binding domains"/>
    <property type="match status" value="1"/>
</dbReference>
<dbReference type="PROSITE" id="PS50932">
    <property type="entry name" value="HTH_LACI_2"/>
    <property type="match status" value="1"/>
</dbReference>
<dbReference type="PRINTS" id="PR00036">
    <property type="entry name" value="HTHLACI"/>
</dbReference>
<dbReference type="Gene3D" id="1.10.260.40">
    <property type="entry name" value="lambda repressor-like DNA-binding domains"/>
    <property type="match status" value="1"/>
</dbReference>
<comment type="caution">
    <text evidence="5">The sequence shown here is derived from an EMBL/GenBank/DDBJ whole genome shotgun (WGS) entry which is preliminary data.</text>
</comment>
<dbReference type="Proteomes" id="UP000024547">
    <property type="component" value="Unassembled WGS sequence"/>
</dbReference>
<evidence type="ECO:0000313" key="6">
    <source>
        <dbReference type="Proteomes" id="UP000024547"/>
    </source>
</evidence>
<dbReference type="Pfam" id="PF13377">
    <property type="entry name" value="Peripla_BP_3"/>
    <property type="match status" value="1"/>
</dbReference>
<dbReference type="InterPro" id="IPR028082">
    <property type="entry name" value="Peripla_BP_I"/>
</dbReference>
<dbReference type="InterPro" id="IPR010982">
    <property type="entry name" value="Lambda_DNA-bd_dom_sf"/>
</dbReference>
<evidence type="ECO:0000256" key="2">
    <source>
        <dbReference type="ARBA" id="ARBA00023125"/>
    </source>
</evidence>
<dbReference type="Pfam" id="PF00356">
    <property type="entry name" value="LacI"/>
    <property type="match status" value="1"/>
</dbReference>
<dbReference type="SUPFAM" id="SSF53822">
    <property type="entry name" value="Periplasmic binding protein-like I"/>
    <property type="match status" value="1"/>
</dbReference>
<evidence type="ECO:0000256" key="1">
    <source>
        <dbReference type="ARBA" id="ARBA00023015"/>
    </source>
</evidence>
<accession>A0A059EBR0</accession>
<proteinExistence type="predicted"/>
<dbReference type="InterPro" id="IPR000843">
    <property type="entry name" value="HTH_LacI"/>
</dbReference>
<dbReference type="EMBL" id="AWFH01000001">
    <property type="protein sequence ID" value="KCZ65354.1"/>
    <property type="molecule type" value="Genomic_DNA"/>
</dbReference>
<dbReference type="AlphaFoldDB" id="A0A059EBR0"/>
<protein>
    <recommendedName>
        <fullName evidence="4">HTH lacI-type domain-containing protein</fullName>
    </recommendedName>
</protein>
<reference evidence="5 6" key="1">
    <citation type="journal article" date="2014" name="Antonie Van Leeuwenhoek">
        <title>Hyphomonas beringensis sp. nov. and Hyphomonas chukchiensis sp. nov., isolated from surface seawater of the Bering Sea and Chukchi Sea.</title>
        <authorList>
            <person name="Li C."/>
            <person name="Lai Q."/>
            <person name="Li G."/>
            <person name="Dong C."/>
            <person name="Wang J."/>
            <person name="Liao Y."/>
            <person name="Shao Z."/>
        </authorList>
    </citation>
    <scope>NUCLEOTIDE SEQUENCE [LARGE SCALE GENOMIC DNA]</scope>
    <source>
        <strain evidence="5 6">22II1-22F38</strain>
    </source>
</reference>
<dbReference type="PANTHER" id="PTHR30146">
    <property type="entry name" value="LACI-RELATED TRANSCRIPTIONAL REPRESSOR"/>
    <property type="match status" value="1"/>
</dbReference>
<dbReference type="STRING" id="1280948.HY36_02910"/>
<dbReference type="Gene3D" id="3.40.50.2300">
    <property type="match status" value="2"/>
</dbReference>
<keyword evidence="2" id="KW-0238">DNA-binding</keyword>
<dbReference type="GO" id="GO:0003700">
    <property type="term" value="F:DNA-binding transcription factor activity"/>
    <property type="evidence" value="ECO:0007669"/>
    <property type="project" value="TreeGrafter"/>
</dbReference>
<sequence length="349" mass="38763">MSDDEHESKPARDRSQVTIIDIARMAGVSKKTVSRVINESPLVREETRKKVKEIIAETGFTPNPQARALAFRKSFLVGLVYDNPSPQYVVNMQRGILDTLGDTAFQLVLRPCDRGDENYRERVRSFIVQHKPHGIILTPSVSEDETLAEILREEECDYVRIASLELDVPSRSIRTHDAQGAEMAAAHLAQLGHKRIGHIHGPKTFRSAHERLSGFRSGLESYGLELAPELTVEGAYTFDSGVSSATRLLNRRDRPTAIFAGNDEMAVGVYVAARKAGLRIPEDLSIVGFDDTPISARIWPPLTTVRSPIREVGRAAADLLLKRGSGSENLEELQSFQLELIVRESTRSV</sequence>
<evidence type="ECO:0000259" key="4">
    <source>
        <dbReference type="PROSITE" id="PS50932"/>
    </source>
</evidence>
<keyword evidence="6" id="KW-1185">Reference proteome</keyword>
<dbReference type="eggNOG" id="COG1609">
    <property type="taxonomic scope" value="Bacteria"/>
</dbReference>
<dbReference type="CDD" id="cd01392">
    <property type="entry name" value="HTH_LacI"/>
    <property type="match status" value="1"/>
</dbReference>